<feature type="compositionally biased region" description="Low complexity" evidence="1">
    <location>
        <begin position="106"/>
        <end position="116"/>
    </location>
</feature>
<proteinExistence type="predicted"/>
<feature type="region of interest" description="Disordered" evidence="1">
    <location>
        <begin position="179"/>
        <end position="204"/>
    </location>
</feature>
<comment type="caution">
    <text evidence="2">The sequence shown here is derived from an EMBL/GenBank/DDBJ whole genome shotgun (WGS) entry which is preliminary data.</text>
</comment>
<gene>
    <name evidence="2" type="ORF">CVIRNUC_005923</name>
</gene>
<evidence type="ECO:0000256" key="1">
    <source>
        <dbReference type="SAM" id="MobiDB-lite"/>
    </source>
</evidence>
<dbReference type="EMBL" id="CAUYUE010000007">
    <property type="protein sequence ID" value="CAK0782728.1"/>
    <property type="molecule type" value="Genomic_DNA"/>
</dbReference>
<feature type="region of interest" description="Disordered" evidence="1">
    <location>
        <begin position="51"/>
        <end position="70"/>
    </location>
</feature>
<reference evidence="2 3" key="1">
    <citation type="submission" date="2023-10" db="EMBL/GenBank/DDBJ databases">
        <authorList>
            <person name="Maclean D."/>
            <person name="Macfadyen A."/>
        </authorList>
    </citation>
    <scope>NUCLEOTIDE SEQUENCE [LARGE SCALE GENOMIC DNA]</scope>
</reference>
<evidence type="ECO:0000313" key="3">
    <source>
        <dbReference type="Proteomes" id="UP001314263"/>
    </source>
</evidence>
<accession>A0AAV1IA70</accession>
<name>A0AAV1IA70_9CHLO</name>
<sequence length="262" mass="27738">MSGPITPFKSPKADRTVRPGECEGELHGKALFTSPVLNQVPAVRRLETVDESLPSVGQPGYDDLNGKSPTAALFATPSPIPARWKRPRQHCHGSSAGAIGCTPADASGAGSAAPDGFKGADSLQQGSMWSSGKTQRDLFANSDGQVTPSTRRGVIDFGALVKEGLRVQQLEHEQLASAAVLSETDSEEEHESNNSFNRQAEGPLRWSVSEERRMELMMAPLCTPVGTKAGNAGAQDELQAFLAWQKRASPALQSGAKSCVDG</sequence>
<evidence type="ECO:0000313" key="2">
    <source>
        <dbReference type="EMBL" id="CAK0782728.1"/>
    </source>
</evidence>
<protein>
    <submittedName>
        <fullName evidence="2">Uncharacterized protein</fullName>
    </submittedName>
</protein>
<organism evidence="2 3">
    <name type="scientific">Coccomyxa viridis</name>
    <dbReference type="NCBI Taxonomy" id="1274662"/>
    <lineage>
        <taxon>Eukaryota</taxon>
        <taxon>Viridiplantae</taxon>
        <taxon>Chlorophyta</taxon>
        <taxon>core chlorophytes</taxon>
        <taxon>Trebouxiophyceae</taxon>
        <taxon>Trebouxiophyceae incertae sedis</taxon>
        <taxon>Coccomyxaceae</taxon>
        <taxon>Coccomyxa</taxon>
    </lineage>
</organism>
<dbReference type="Proteomes" id="UP001314263">
    <property type="component" value="Unassembled WGS sequence"/>
</dbReference>
<keyword evidence="3" id="KW-1185">Reference proteome</keyword>
<dbReference type="AlphaFoldDB" id="A0AAV1IA70"/>
<feature type="region of interest" description="Disordered" evidence="1">
    <location>
        <begin position="106"/>
        <end position="128"/>
    </location>
</feature>